<evidence type="ECO:0000313" key="2">
    <source>
        <dbReference type="Proteomes" id="UP000003505"/>
    </source>
</evidence>
<evidence type="ECO:0000313" key="1">
    <source>
        <dbReference type="EMBL" id="EEX78101.1"/>
    </source>
</evidence>
<accession>C9LT02</accession>
<dbReference type="EMBL" id="ACKP02000011">
    <property type="protein sequence ID" value="EEX78101.1"/>
    <property type="molecule type" value="Genomic_DNA"/>
</dbReference>
<proteinExistence type="predicted"/>
<dbReference type="AlphaFoldDB" id="C9LT02"/>
<gene>
    <name evidence="1" type="ORF">SELSPUOL_00582</name>
</gene>
<sequence length="39" mass="4552">MKEKRNFRTARRWQWKTVRAAHDFCAVLGSDGRFGAAVQ</sequence>
<dbReference type="Proteomes" id="UP000003505">
    <property type="component" value="Unassembled WGS sequence"/>
</dbReference>
<name>C9LT02_SELS3</name>
<organism evidence="1 2">
    <name type="scientific">Selenomonas sputigena (strain ATCC 35185 / DSM 20758 / CCUG 44933 / VPI D19B-28)</name>
    <dbReference type="NCBI Taxonomy" id="546271"/>
    <lineage>
        <taxon>Bacteria</taxon>
        <taxon>Bacillati</taxon>
        <taxon>Bacillota</taxon>
        <taxon>Negativicutes</taxon>
        <taxon>Selenomonadales</taxon>
        <taxon>Selenomonadaceae</taxon>
        <taxon>Selenomonas</taxon>
    </lineage>
</organism>
<reference evidence="1 2" key="1">
    <citation type="submission" date="2009-09" db="EMBL/GenBank/DDBJ databases">
        <authorList>
            <person name="Weinstock G."/>
            <person name="Sodergren E."/>
            <person name="Clifton S."/>
            <person name="Fulton L."/>
            <person name="Fulton B."/>
            <person name="Courtney L."/>
            <person name="Fronick C."/>
            <person name="Harrison M."/>
            <person name="Strong C."/>
            <person name="Farmer C."/>
            <person name="Delahaunty K."/>
            <person name="Markovic C."/>
            <person name="Hall O."/>
            <person name="Minx P."/>
            <person name="Tomlinson C."/>
            <person name="Mitreva M."/>
            <person name="Nelson J."/>
            <person name="Hou S."/>
            <person name="Wollam A."/>
            <person name="Pepin K.H."/>
            <person name="Johnson M."/>
            <person name="Bhonagiri V."/>
            <person name="Nash W.E."/>
            <person name="Warren W."/>
            <person name="Chinwalla A."/>
            <person name="Mardis E.R."/>
            <person name="Wilson R.K."/>
        </authorList>
    </citation>
    <scope>NUCLEOTIDE SEQUENCE [LARGE SCALE GENOMIC DNA]</scope>
    <source>
        <strain evidence="2">ATCC 35185 / DSM 20758 / VPI D19B-28</strain>
    </source>
</reference>
<protein>
    <submittedName>
        <fullName evidence="1">Uncharacterized protein</fullName>
    </submittedName>
</protein>
<comment type="caution">
    <text evidence="1">The sequence shown here is derived from an EMBL/GenBank/DDBJ whole genome shotgun (WGS) entry which is preliminary data.</text>
</comment>